<comment type="caution">
    <text evidence="2">The sequence shown here is derived from an EMBL/GenBank/DDBJ whole genome shotgun (WGS) entry which is preliminary data.</text>
</comment>
<reference evidence="2 3" key="1">
    <citation type="submission" date="2019-10" db="EMBL/GenBank/DDBJ databases">
        <title>Whole-genome sequence of the purple nonsulfur photosynthetic bacterium Rhodocyclus tenuis.</title>
        <authorList>
            <person name="Kyndt J.A."/>
            <person name="Meyer T.E."/>
        </authorList>
    </citation>
    <scope>NUCLEOTIDE SEQUENCE [LARGE SCALE GENOMIC DNA]</scope>
    <source>
        <strain evidence="2 3">DSM 110</strain>
    </source>
</reference>
<protein>
    <submittedName>
        <fullName evidence="2">DUF4398 domain-containing protein</fullName>
    </submittedName>
</protein>
<dbReference type="AlphaFoldDB" id="A0A6L5JWQ8"/>
<gene>
    <name evidence="2" type="ORF">GHK24_05520</name>
</gene>
<evidence type="ECO:0000259" key="1">
    <source>
        <dbReference type="Pfam" id="PF14346"/>
    </source>
</evidence>
<dbReference type="EMBL" id="WIXJ01000002">
    <property type="protein sequence ID" value="MQY51232.1"/>
    <property type="molecule type" value="Genomic_DNA"/>
</dbReference>
<dbReference type="Pfam" id="PF14346">
    <property type="entry name" value="DUF4398"/>
    <property type="match status" value="1"/>
</dbReference>
<dbReference type="Proteomes" id="UP000480275">
    <property type="component" value="Unassembled WGS sequence"/>
</dbReference>
<sequence length="137" mass="14645">MNSRLSTSASRRRFTAIHGGTHVWLAIGTTLLLAACASTPPPTEQLAVSTAALESATKAGAGEAAPSDLLLAREKLDRARAAFADGRNDDALKLAQQAELDAHLAEVRARSSKARAAAAELREGVRVLREEMYRRPR</sequence>
<dbReference type="OrthoDB" id="5574276at2"/>
<feature type="domain" description="DUF4398" evidence="1">
    <location>
        <begin position="44"/>
        <end position="121"/>
    </location>
</feature>
<name>A0A6L5JWQ8_RHOTE</name>
<evidence type="ECO:0000313" key="3">
    <source>
        <dbReference type="Proteomes" id="UP000480275"/>
    </source>
</evidence>
<dbReference type="Gene3D" id="1.20.1270.390">
    <property type="match status" value="1"/>
</dbReference>
<evidence type="ECO:0000313" key="2">
    <source>
        <dbReference type="EMBL" id="MQY51232.1"/>
    </source>
</evidence>
<proteinExistence type="predicted"/>
<dbReference type="InterPro" id="IPR025511">
    <property type="entry name" value="DUF4398"/>
</dbReference>
<accession>A0A6L5JWQ8</accession>
<organism evidence="2 3">
    <name type="scientific">Rhodocyclus tenuis</name>
    <name type="common">Rhodospirillum tenue</name>
    <dbReference type="NCBI Taxonomy" id="1066"/>
    <lineage>
        <taxon>Bacteria</taxon>
        <taxon>Pseudomonadati</taxon>
        <taxon>Pseudomonadota</taxon>
        <taxon>Betaproteobacteria</taxon>
        <taxon>Rhodocyclales</taxon>
        <taxon>Rhodocyclaceae</taxon>
        <taxon>Rhodocyclus</taxon>
    </lineage>
</organism>